<keyword evidence="2" id="KW-1185">Reference proteome</keyword>
<gene>
    <name evidence="1" type="ORF">L3X38_040654</name>
</gene>
<comment type="caution">
    <text evidence="1">The sequence shown here is derived from an EMBL/GenBank/DDBJ whole genome shotgun (WGS) entry which is preliminary data.</text>
</comment>
<accession>A0AAD4YTM1</accession>
<evidence type="ECO:0000313" key="1">
    <source>
        <dbReference type="EMBL" id="KAI5320946.1"/>
    </source>
</evidence>
<sequence>MNMRFRLVTGFSEDMCSRVDYVSPEFWEDMHSRADHVSLEFYDDATYMESVKKYLVHVLTYGLNFVSCIKNYVPLDPSLRVRRQPRLTEVQSQVL</sequence>
<dbReference type="AlphaFoldDB" id="A0AAD4YTM1"/>
<organism evidence="1 2">
    <name type="scientific">Prunus dulcis</name>
    <name type="common">Almond</name>
    <name type="synonym">Amygdalus dulcis</name>
    <dbReference type="NCBI Taxonomy" id="3755"/>
    <lineage>
        <taxon>Eukaryota</taxon>
        <taxon>Viridiplantae</taxon>
        <taxon>Streptophyta</taxon>
        <taxon>Embryophyta</taxon>
        <taxon>Tracheophyta</taxon>
        <taxon>Spermatophyta</taxon>
        <taxon>Magnoliopsida</taxon>
        <taxon>eudicotyledons</taxon>
        <taxon>Gunneridae</taxon>
        <taxon>Pentapetalae</taxon>
        <taxon>rosids</taxon>
        <taxon>fabids</taxon>
        <taxon>Rosales</taxon>
        <taxon>Rosaceae</taxon>
        <taxon>Amygdaloideae</taxon>
        <taxon>Amygdaleae</taxon>
        <taxon>Prunus</taxon>
    </lineage>
</organism>
<proteinExistence type="predicted"/>
<evidence type="ECO:0000313" key="2">
    <source>
        <dbReference type="Proteomes" id="UP001054821"/>
    </source>
</evidence>
<reference evidence="1 2" key="1">
    <citation type="journal article" date="2022" name="G3 (Bethesda)">
        <title>Whole-genome sequence and methylome profiling of the almond [Prunus dulcis (Mill.) D.A. Webb] cultivar 'Nonpareil'.</title>
        <authorList>
            <person name="D'Amico-Willman K.M."/>
            <person name="Ouma W.Z."/>
            <person name="Meulia T."/>
            <person name="Sideli G.M."/>
            <person name="Gradziel T.M."/>
            <person name="Fresnedo-Ramirez J."/>
        </authorList>
    </citation>
    <scope>NUCLEOTIDE SEQUENCE [LARGE SCALE GENOMIC DNA]</scope>
    <source>
        <strain evidence="1">Clone GOH B32 T37-40</strain>
    </source>
</reference>
<protein>
    <submittedName>
        <fullName evidence="1">Uncharacterized protein</fullName>
    </submittedName>
</protein>
<dbReference type="EMBL" id="JAJFAZ020000007">
    <property type="protein sequence ID" value="KAI5320946.1"/>
    <property type="molecule type" value="Genomic_DNA"/>
</dbReference>
<dbReference type="Proteomes" id="UP001054821">
    <property type="component" value="Chromosome 7"/>
</dbReference>
<name>A0AAD4YTM1_PRUDU</name>